<dbReference type="InterPro" id="IPR000182">
    <property type="entry name" value="GNAT_dom"/>
</dbReference>
<dbReference type="EMBL" id="CP016809">
    <property type="protein sequence ID" value="ANY76748.1"/>
    <property type="molecule type" value="Genomic_DNA"/>
</dbReference>
<reference evidence="2" key="1">
    <citation type="submission" date="2016-08" db="EMBL/GenBank/DDBJ databases">
        <title>Complete Genome Seqeunce of Paenibacillus sp. nov. IHBB 9852 from high altitute lake of Indian trans-Himalayas.</title>
        <authorList>
            <person name="Kiran S."/>
            <person name="Swarnkar M.K."/>
            <person name="Rana A."/>
            <person name="Tewari R."/>
            <person name="Gulati A."/>
        </authorList>
    </citation>
    <scope>NUCLEOTIDE SEQUENCE [LARGE SCALE GENOMIC DNA]</scope>
    <source>
        <strain evidence="2">IHBB 9852</strain>
    </source>
</reference>
<accession>A0A1B2E9U3</accession>
<sequence>MNYRQYDRNDILPCTKTFMQVFNEEPWNDGWTMERARKYLQDFTDTPEFVGVIAEDVSGAAGFIFGVRKRWWSADEFFIHEMCVRGTSQQSGIGTGMLQFLERELTASGVSNMTLLTNRNIPAESFYKRNGFNEIDRLVFMSKDLK</sequence>
<dbReference type="SUPFAM" id="SSF55729">
    <property type="entry name" value="Acyl-CoA N-acyltransferases (Nat)"/>
    <property type="match status" value="1"/>
</dbReference>
<proteinExistence type="predicted"/>
<feature type="domain" description="N-acetyltransferase" evidence="1">
    <location>
        <begin position="1"/>
        <end position="146"/>
    </location>
</feature>
<dbReference type="PROSITE" id="PS51186">
    <property type="entry name" value="GNAT"/>
    <property type="match status" value="1"/>
</dbReference>
<keyword evidence="2" id="KW-0808">Transferase</keyword>
<dbReference type="Gene3D" id="3.40.630.30">
    <property type="match status" value="1"/>
</dbReference>
<gene>
    <name evidence="2" type="ORF">BBD41_26745</name>
</gene>
<dbReference type="Pfam" id="PF00583">
    <property type="entry name" value="Acetyltransf_1"/>
    <property type="match status" value="1"/>
</dbReference>
<protein>
    <submittedName>
        <fullName evidence="2">GNAT family N-acetyltransferase</fullName>
    </submittedName>
</protein>
<dbReference type="CDD" id="cd04301">
    <property type="entry name" value="NAT_SF"/>
    <property type="match status" value="1"/>
</dbReference>
<evidence type="ECO:0000313" key="2">
    <source>
        <dbReference type="EMBL" id="ANY76748.1"/>
    </source>
</evidence>
<evidence type="ECO:0000259" key="1">
    <source>
        <dbReference type="PROSITE" id="PS51186"/>
    </source>
</evidence>
<dbReference type="InterPro" id="IPR016181">
    <property type="entry name" value="Acyl_CoA_acyltransferase"/>
</dbReference>
<organism evidence="2">
    <name type="scientific">Paenibacillus ihbetae</name>
    <dbReference type="NCBI Taxonomy" id="1870820"/>
    <lineage>
        <taxon>Bacteria</taxon>
        <taxon>Bacillati</taxon>
        <taxon>Bacillota</taxon>
        <taxon>Bacilli</taxon>
        <taxon>Bacillales</taxon>
        <taxon>Paenibacillaceae</taxon>
        <taxon>Paenibacillus</taxon>
    </lineage>
</organism>
<dbReference type="KEGG" id="pib:BBD41_26745"/>
<dbReference type="GO" id="GO:0016747">
    <property type="term" value="F:acyltransferase activity, transferring groups other than amino-acyl groups"/>
    <property type="evidence" value="ECO:0007669"/>
    <property type="project" value="InterPro"/>
</dbReference>
<name>A0A1B2E9U3_9BACL</name>
<dbReference type="AlphaFoldDB" id="A0A1B2E9U3"/>